<evidence type="ECO:0000313" key="1">
    <source>
        <dbReference type="EMBL" id="CAI9286962.1"/>
    </source>
</evidence>
<gene>
    <name evidence="1" type="ORF">LSALG_LOCUS26354</name>
</gene>
<proteinExistence type="predicted"/>
<reference evidence="1" key="1">
    <citation type="submission" date="2023-04" db="EMBL/GenBank/DDBJ databases">
        <authorList>
            <person name="Vijverberg K."/>
            <person name="Xiong W."/>
            <person name="Schranz E."/>
        </authorList>
    </citation>
    <scope>NUCLEOTIDE SEQUENCE</scope>
</reference>
<protein>
    <submittedName>
        <fullName evidence="1">Uncharacterized protein</fullName>
    </submittedName>
</protein>
<accession>A0AA36E9A0</accession>
<name>A0AA36E9A0_LACSI</name>
<sequence>MKTWLLKKKSWIKLAVKIGKVKVLSVKLNHANKRIKDLLSEKAAMKSCIADLNAYTNNFIETHNSLITISVRKHLIDKIRPVFAMLNRIEGVSESGTLPKLGGYRENLSSKETSKPAVLDENPRIAREAEEKEKELRDDQITLEATRLLFPPWFMERILTKATGNPHIHWLESVTSFGLENTMDSQLDFPITPKPFLFCIFEGIANASDLDENVNKSLMAFYMKHGKPQYQT</sequence>
<dbReference type="EMBL" id="OX465081">
    <property type="protein sequence ID" value="CAI9286962.1"/>
    <property type="molecule type" value="Genomic_DNA"/>
</dbReference>
<keyword evidence="2" id="KW-1185">Reference proteome</keyword>
<evidence type="ECO:0000313" key="2">
    <source>
        <dbReference type="Proteomes" id="UP001177003"/>
    </source>
</evidence>
<dbReference type="AlphaFoldDB" id="A0AA36E9A0"/>
<organism evidence="1 2">
    <name type="scientific">Lactuca saligna</name>
    <name type="common">Willowleaf lettuce</name>
    <dbReference type="NCBI Taxonomy" id="75948"/>
    <lineage>
        <taxon>Eukaryota</taxon>
        <taxon>Viridiplantae</taxon>
        <taxon>Streptophyta</taxon>
        <taxon>Embryophyta</taxon>
        <taxon>Tracheophyta</taxon>
        <taxon>Spermatophyta</taxon>
        <taxon>Magnoliopsida</taxon>
        <taxon>eudicotyledons</taxon>
        <taxon>Gunneridae</taxon>
        <taxon>Pentapetalae</taxon>
        <taxon>asterids</taxon>
        <taxon>campanulids</taxon>
        <taxon>Asterales</taxon>
        <taxon>Asteraceae</taxon>
        <taxon>Cichorioideae</taxon>
        <taxon>Cichorieae</taxon>
        <taxon>Lactucinae</taxon>
        <taxon>Lactuca</taxon>
    </lineage>
</organism>
<dbReference type="Proteomes" id="UP001177003">
    <property type="component" value="Chromosome 5"/>
</dbReference>